<evidence type="ECO:0000313" key="1">
    <source>
        <dbReference type="EMBL" id="CAE0821259.1"/>
    </source>
</evidence>
<dbReference type="EMBL" id="HBJA01093412">
    <property type="protein sequence ID" value="CAE0821259.1"/>
    <property type="molecule type" value="Transcribed_RNA"/>
</dbReference>
<name>A0A7S4G0H0_9EUGL</name>
<dbReference type="AlphaFoldDB" id="A0A7S4G0H0"/>
<protein>
    <submittedName>
        <fullName evidence="1">Uncharacterized protein</fullName>
    </submittedName>
</protein>
<gene>
    <name evidence="1" type="ORF">EGYM00163_LOCUS32432</name>
</gene>
<proteinExistence type="predicted"/>
<accession>A0A7S4G0H0</accession>
<sequence>MRLHWTLQPSSFRLKKNFGENFFAGKASFLLEKSFCWKTFLLKKLWEFRAPGQNHNGITFGVIYGRGLGLHKLFHTHLESPFYTTLGCRFGYRCLLEGPFHTTPGYRFGYRCLIVWVEVLVVKLQVKVVKSGQKILVMHEMTPTLPPAR</sequence>
<organism evidence="1">
    <name type="scientific">Eutreptiella gymnastica</name>
    <dbReference type="NCBI Taxonomy" id="73025"/>
    <lineage>
        <taxon>Eukaryota</taxon>
        <taxon>Discoba</taxon>
        <taxon>Euglenozoa</taxon>
        <taxon>Euglenida</taxon>
        <taxon>Spirocuta</taxon>
        <taxon>Euglenophyceae</taxon>
        <taxon>Eutreptiales</taxon>
        <taxon>Eutreptiaceae</taxon>
        <taxon>Eutreptiella</taxon>
    </lineage>
</organism>
<reference evidence="1" key="1">
    <citation type="submission" date="2021-01" db="EMBL/GenBank/DDBJ databases">
        <authorList>
            <person name="Corre E."/>
            <person name="Pelletier E."/>
            <person name="Niang G."/>
            <person name="Scheremetjew M."/>
            <person name="Finn R."/>
            <person name="Kale V."/>
            <person name="Holt S."/>
            <person name="Cochrane G."/>
            <person name="Meng A."/>
            <person name="Brown T."/>
            <person name="Cohen L."/>
        </authorList>
    </citation>
    <scope>NUCLEOTIDE SEQUENCE</scope>
    <source>
        <strain evidence="1">CCMP1594</strain>
    </source>
</reference>